<keyword evidence="1" id="KW-0472">Membrane</keyword>
<dbReference type="RefSeq" id="XP_004988215.1">
    <property type="nucleotide sequence ID" value="XM_004988158.1"/>
</dbReference>
<keyword evidence="1" id="KW-0812">Transmembrane</keyword>
<dbReference type="EMBL" id="GL832991">
    <property type="protein sequence ID" value="EGD80153.1"/>
    <property type="molecule type" value="Genomic_DNA"/>
</dbReference>
<sequence length="102" mass="11689">MCSFLSGLARRSLRTHCMCIRLKWLFCCLRSLLLSSLARYFPVPMLFPCLSSLLLVLLLVVQLHYNCSVVFHVPVLALVVSKHSDKHHFRNEGNCMCLCVHV</sequence>
<dbReference type="InParanoid" id="F2URI4"/>
<dbReference type="KEGG" id="sre:PTSG_13107"/>
<evidence type="ECO:0000313" key="2">
    <source>
        <dbReference type="EMBL" id="EGD80153.1"/>
    </source>
</evidence>
<keyword evidence="1" id="KW-1133">Transmembrane helix</keyword>
<dbReference type="AlphaFoldDB" id="F2URI4"/>
<feature type="transmembrane region" description="Helical" evidence="1">
    <location>
        <begin position="54"/>
        <end position="80"/>
    </location>
</feature>
<reference evidence="2" key="1">
    <citation type="submission" date="2009-08" db="EMBL/GenBank/DDBJ databases">
        <title>Annotation of Salpingoeca rosetta.</title>
        <authorList>
            <consortium name="The Broad Institute Genome Sequencing Platform"/>
            <person name="Russ C."/>
            <person name="Cuomo C."/>
            <person name="Burger G."/>
            <person name="Gray M.W."/>
            <person name="Holland P.W.H."/>
            <person name="King N."/>
            <person name="Lang F.B.F."/>
            <person name="Roger A.J."/>
            <person name="Ruiz-Trillo I."/>
            <person name="Young S.K."/>
            <person name="Zeng Q."/>
            <person name="Gargeya S."/>
            <person name="Alvarado L."/>
            <person name="Berlin A."/>
            <person name="Chapman S.B."/>
            <person name="Chen Z."/>
            <person name="Freedman E."/>
            <person name="Gellesch M."/>
            <person name="Goldberg J."/>
            <person name="Griggs A."/>
            <person name="Gujja S."/>
            <person name="Heilman E."/>
            <person name="Heiman D."/>
            <person name="Howarth C."/>
            <person name="Mehta T."/>
            <person name="Neiman D."/>
            <person name="Pearson M."/>
            <person name="Roberts A."/>
            <person name="Saif S."/>
            <person name="Shea T."/>
            <person name="Shenoy N."/>
            <person name="Sisk P."/>
            <person name="Stolte C."/>
            <person name="Sykes S."/>
            <person name="White J."/>
            <person name="Yandava C."/>
            <person name="Haas B."/>
            <person name="Nusbaum C."/>
            <person name="Birren B."/>
        </authorList>
    </citation>
    <scope>NUCLEOTIDE SEQUENCE [LARGE SCALE GENOMIC DNA]</scope>
    <source>
        <strain evidence="2">ATCC 50818</strain>
    </source>
</reference>
<evidence type="ECO:0000313" key="3">
    <source>
        <dbReference type="Proteomes" id="UP000007799"/>
    </source>
</evidence>
<organism evidence="3">
    <name type="scientific">Salpingoeca rosetta (strain ATCC 50818 / BSB-021)</name>
    <dbReference type="NCBI Taxonomy" id="946362"/>
    <lineage>
        <taxon>Eukaryota</taxon>
        <taxon>Choanoflagellata</taxon>
        <taxon>Craspedida</taxon>
        <taxon>Salpingoecidae</taxon>
        <taxon>Salpingoeca</taxon>
    </lineage>
</organism>
<keyword evidence="3" id="KW-1185">Reference proteome</keyword>
<dbReference type="Proteomes" id="UP000007799">
    <property type="component" value="Unassembled WGS sequence"/>
</dbReference>
<gene>
    <name evidence="2" type="ORF">PTSG_13107</name>
</gene>
<name>F2URI4_SALR5</name>
<accession>F2URI4</accession>
<proteinExistence type="predicted"/>
<dbReference type="GeneID" id="16068742"/>
<protein>
    <submittedName>
        <fullName evidence="2">Uncharacterized protein</fullName>
    </submittedName>
</protein>
<evidence type="ECO:0000256" key="1">
    <source>
        <dbReference type="SAM" id="Phobius"/>
    </source>
</evidence>